<keyword evidence="4 6" id="KW-0694">RNA-binding</keyword>
<dbReference type="PANTHER" id="PTHR47640">
    <property type="entry name" value="TRNA SELENOCYSTEINE 1-ASSOCIATED PROTEIN 1-RELATED-RELATED"/>
    <property type="match status" value="1"/>
</dbReference>
<feature type="region of interest" description="Disordered" evidence="7">
    <location>
        <begin position="214"/>
        <end position="242"/>
    </location>
</feature>
<dbReference type="InterPro" id="IPR012677">
    <property type="entry name" value="Nucleotide-bd_a/b_plait_sf"/>
</dbReference>
<evidence type="ECO:0000313" key="9">
    <source>
        <dbReference type="Proteomes" id="UP000079169"/>
    </source>
</evidence>
<evidence type="ECO:0000256" key="1">
    <source>
        <dbReference type="ARBA" id="ARBA00007408"/>
    </source>
</evidence>
<sequence>MYSPSPSDDFRLFCGDLGNDVTDELLIRTFSKYPSFLKAKVVRDKRTNKTKGFGFVSFKDPQDFIRANKEMNGRYVGSRPIKLRKSNWKSRSLEVVRKKEKEKAALIGLLTGEWKKNTQHGCGIYYYINGDTYSGAWFKGKRHGIGTYTYATLGVKLTCAWDADEITGGGRLEYPMSGVSFHGFFENNRPLGKGVFVFPRLNCMQLGIYSSPPPDLEAEEIQAETSGEGDEEKPRKEGPPSQWFAKDVVEYDESLMPPLPKTRILPDSPDIESVQSAILLSENSEQEEGAWSEGREELGEEEDLVSSAGELHIGDQIEVMSSPSMHENMNAPPN</sequence>
<dbReference type="PROSITE" id="PS50102">
    <property type="entry name" value="RRM"/>
    <property type="match status" value="1"/>
</dbReference>
<feature type="region of interest" description="Disordered" evidence="7">
    <location>
        <begin position="280"/>
        <end position="305"/>
    </location>
</feature>
<evidence type="ECO:0000256" key="7">
    <source>
        <dbReference type="SAM" id="MobiDB-lite"/>
    </source>
</evidence>
<proteinExistence type="inferred from homology"/>
<dbReference type="GeneID" id="108252271"/>
<dbReference type="AlphaFoldDB" id="A0A1S4EAD7"/>
<feature type="domain" description="RRM" evidence="8">
    <location>
        <begin position="10"/>
        <end position="88"/>
    </location>
</feature>
<evidence type="ECO:0000256" key="4">
    <source>
        <dbReference type="ARBA" id="ARBA00022884"/>
    </source>
</evidence>
<dbReference type="Gene3D" id="2.20.110.10">
    <property type="entry name" value="Histone H3 K4-specific methyltransferase SET7/9 N-terminal domain"/>
    <property type="match status" value="1"/>
</dbReference>
<reference evidence="10" key="1">
    <citation type="submission" date="2025-08" db="UniProtKB">
        <authorList>
            <consortium name="RefSeq"/>
        </authorList>
    </citation>
    <scope>IDENTIFICATION</scope>
</reference>
<gene>
    <name evidence="10" type="primary">LOC108252271</name>
</gene>
<organism evidence="9 10">
    <name type="scientific">Diaphorina citri</name>
    <name type="common">Asian citrus psyllid</name>
    <dbReference type="NCBI Taxonomy" id="121845"/>
    <lineage>
        <taxon>Eukaryota</taxon>
        <taxon>Metazoa</taxon>
        <taxon>Ecdysozoa</taxon>
        <taxon>Arthropoda</taxon>
        <taxon>Hexapoda</taxon>
        <taxon>Insecta</taxon>
        <taxon>Pterygota</taxon>
        <taxon>Neoptera</taxon>
        <taxon>Paraneoptera</taxon>
        <taxon>Hemiptera</taxon>
        <taxon>Sternorrhyncha</taxon>
        <taxon>Psylloidea</taxon>
        <taxon>Psyllidae</taxon>
        <taxon>Diaphorininae</taxon>
        <taxon>Diaphorina</taxon>
    </lineage>
</organism>
<keyword evidence="3" id="KW-0677">Repeat</keyword>
<dbReference type="STRING" id="121845.A0A1S4EAD7"/>
<dbReference type="CDD" id="cd12383">
    <property type="entry name" value="RRM_RBM42"/>
    <property type="match status" value="1"/>
</dbReference>
<evidence type="ECO:0000256" key="3">
    <source>
        <dbReference type="ARBA" id="ARBA00022737"/>
    </source>
</evidence>
<name>A0A1S4EAD7_DIACI</name>
<dbReference type="SMART" id="SM00698">
    <property type="entry name" value="MORN"/>
    <property type="match status" value="3"/>
</dbReference>
<feature type="compositionally biased region" description="Acidic residues" evidence="7">
    <location>
        <begin position="216"/>
        <end position="231"/>
    </location>
</feature>
<dbReference type="Proteomes" id="UP000079169">
    <property type="component" value="Unplaced"/>
</dbReference>
<dbReference type="Gene3D" id="3.30.70.330">
    <property type="match status" value="1"/>
</dbReference>
<dbReference type="RefSeq" id="XP_017299151.2">
    <property type="nucleotide sequence ID" value="XM_017443662.2"/>
</dbReference>
<dbReference type="KEGG" id="dci:108252271"/>
<dbReference type="PANTHER" id="PTHR47640:SF11">
    <property type="entry name" value="RNA-BINDING PROTEIN 42"/>
    <property type="match status" value="1"/>
</dbReference>
<dbReference type="Pfam" id="PF00076">
    <property type="entry name" value="RRM_1"/>
    <property type="match status" value="1"/>
</dbReference>
<keyword evidence="9" id="KW-1185">Reference proteome</keyword>
<dbReference type="SMART" id="SM00360">
    <property type="entry name" value="RRM"/>
    <property type="match status" value="1"/>
</dbReference>
<dbReference type="InterPro" id="IPR050825">
    <property type="entry name" value="RBM42_RBP45_47-like"/>
</dbReference>
<dbReference type="PaxDb" id="121845-A0A1S4EAD7"/>
<evidence type="ECO:0000259" key="8">
    <source>
        <dbReference type="PROSITE" id="PS50102"/>
    </source>
</evidence>
<dbReference type="SUPFAM" id="SSF54928">
    <property type="entry name" value="RNA-binding domain, RBD"/>
    <property type="match status" value="1"/>
</dbReference>
<comment type="similarity">
    <text evidence="1">Belongs to the RRM RBM42 family.</text>
</comment>
<dbReference type="Pfam" id="PF02493">
    <property type="entry name" value="MORN"/>
    <property type="match status" value="3"/>
</dbReference>
<evidence type="ECO:0000256" key="2">
    <source>
        <dbReference type="ARBA" id="ARBA00015192"/>
    </source>
</evidence>
<dbReference type="InterPro" id="IPR034215">
    <property type="entry name" value="RBM42_RRM"/>
</dbReference>
<evidence type="ECO:0000256" key="6">
    <source>
        <dbReference type="PROSITE-ProRule" id="PRU00176"/>
    </source>
</evidence>
<dbReference type="InterPro" id="IPR003409">
    <property type="entry name" value="MORN"/>
</dbReference>
<evidence type="ECO:0000256" key="5">
    <source>
        <dbReference type="ARBA" id="ARBA00030574"/>
    </source>
</evidence>
<dbReference type="InterPro" id="IPR000504">
    <property type="entry name" value="RRM_dom"/>
</dbReference>
<dbReference type="SUPFAM" id="SSF82185">
    <property type="entry name" value="Histone H3 K4-specific methyltransferase SET7/9 N-terminal domain"/>
    <property type="match status" value="1"/>
</dbReference>
<dbReference type="GO" id="GO:0003729">
    <property type="term" value="F:mRNA binding"/>
    <property type="evidence" value="ECO:0007669"/>
    <property type="project" value="InterPro"/>
</dbReference>
<dbReference type="InterPro" id="IPR035979">
    <property type="entry name" value="RBD_domain_sf"/>
</dbReference>
<accession>A0A1S4EAD7</accession>
<protein>
    <recommendedName>
        <fullName evidence="2">RNA-binding protein 42</fullName>
    </recommendedName>
    <alternativeName>
        <fullName evidence="5">RNA-binding motif protein 42</fullName>
    </alternativeName>
</protein>
<evidence type="ECO:0000313" key="10">
    <source>
        <dbReference type="RefSeq" id="XP_017299151.2"/>
    </source>
</evidence>